<dbReference type="SUPFAM" id="SSF111126">
    <property type="entry name" value="Ligand-binding domain in the NO signalling and Golgi transport"/>
    <property type="match status" value="1"/>
</dbReference>
<keyword evidence="3" id="KW-1185">Reference proteome</keyword>
<protein>
    <submittedName>
        <fullName evidence="2">Bacteriochlorophyll synthase 23 kDa chain</fullName>
    </submittedName>
</protein>
<evidence type="ECO:0000313" key="3">
    <source>
        <dbReference type="Proteomes" id="UP000645462"/>
    </source>
</evidence>
<dbReference type="InterPro" id="IPR010249">
    <property type="entry name" value="BchJ"/>
</dbReference>
<accession>A0ABQ1KH26</accession>
<evidence type="ECO:0000313" key="2">
    <source>
        <dbReference type="EMBL" id="GGB95569.1"/>
    </source>
</evidence>
<dbReference type="SMART" id="SM00989">
    <property type="entry name" value="V4R"/>
    <property type="match status" value="1"/>
</dbReference>
<proteinExistence type="predicted"/>
<name>A0ABQ1KH26_9RHOB</name>
<organism evidence="2 3">
    <name type="scientific">Marivita lacus</name>
    <dbReference type="NCBI Taxonomy" id="1323742"/>
    <lineage>
        <taxon>Bacteria</taxon>
        <taxon>Pseudomonadati</taxon>
        <taxon>Pseudomonadota</taxon>
        <taxon>Alphaproteobacteria</taxon>
        <taxon>Rhodobacterales</taxon>
        <taxon>Roseobacteraceae</taxon>
        <taxon>Marivita</taxon>
    </lineage>
</organism>
<comment type="caution">
    <text evidence="2">The sequence shown here is derived from an EMBL/GenBank/DDBJ whole genome shotgun (WGS) entry which is preliminary data.</text>
</comment>
<feature type="domain" description="4-vinyl reductase 4VR" evidence="1">
    <location>
        <begin position="146"/>
        <end position="208"/>
    </location>
</feature>
<dbReference type="NCBIfam" id="TIGR02019">
    <property type="entry name" value="BchJ"/>
    <property type="match status" value="1"/>
</dbReference>
<dbReference type="InterPro" id="IPR004096">
    <property type="entry name" value="V4R"/>
</dbReference>
<gene>
    <name evidence="2" type="primary">bchJ</name>
    <name evidence="2" type="ORF">GCM10011363_10320</name>
</gene>
<reference evidence="3" key="1">
    <citation type="journal article" date="2019" name="Int. J. Syst. Evol. Microbiol.">
        <title>The Global Catalogue of Microorganisms (GCM) 10K type strain sequencing project: providing services to taxonomists for standard genome sequencing and annotation.</title>
        <authorList>
            <consortium name="The Broad Institute Genomics Platform"/>
            <consortium name="The Broad Institute Genome Sequencing Center for Infectious Disease"/>
            <person name="Wu L."/>
            <person name="Ma J."/>
        </authorList>
    </citation>
    <scope>NUCLEOTIDE SEQUENCE [LARGE SCALE GENOMIC DNA]</scope>
    <source>
        <strain evidence="3">CGMCC 1.12478</strain>
    </source>
</reference>
<dbReference type="Proteomes" id="UP000645462">
    <property type="component" value="Unassembled WGS sequence"/>
</dbReference>
<sequence length="209" mass="22507">MEVDRNRWRTSEDVRHEAGQDALIGPNAILQLLPPLDRAFGPARTAQMLAEAGVTAMPDGTRMIPETDAARLHQFLRRDAPEIAACLSAEAGRGTADYILAHRIPKPVQTLLKLLPASLAARALSGAIAKHAWTFAGSGTFRVVSPWCFEIGQNPIVRGETSATPLCHWHAAVFERLYRVLVHPAATCVETACCASSAAGICRFDITSG</sequence>
<dbReference type="InterPro" id="IPR024096">
    <property type="entry name" value="NO_sig/Golgi_transp_ligand-bd"/>
</dbReference>
<evidence type="ECO:0000259" key="1">
    <source>
        <dbReference type="SMART" id="SM00989"/>
    </source>
</evidence>
<dbReference type="Pfam" id="PF02830">
    <property type="entry name" value="V4R"/>
    <property type="match status" value="1"/>
</dbReference>
<dbReference type="EMBL" id="BMFC01000002">
    <property type="protein sequence ID" value="GGB95569.1"/>
    <property type="molecule type" value="Genomic_DNA"/>
</dbReference>